<evidence type="ECO:0000313" key="2">
    <source>
        <dbReference type="EMBL" id="EMF10410.1"/>
    </source>
</evidence>
<evidence type="ECO:0000256" key="1">
    <source>
        <dbReference type="SAM" id="MobiDB-lite"/>
    </source>
</evidence>
<dbReference type="RefSeq" id="XP_016758531.1">
    <property type="nucleotide sequence ID" value="XM_016901468.1"/>
</dbReference>
<reference evidence="2 3" key="1">
    <citation type="journal article" date="2012" name="PLoS Pathog.">
        <title>Diverse lifestyles and strategies of plant pathogenesis encoded in the genomes of eighteen Dothideomycetes fungi.</title>
        <authorList>
            <person name="Ohm R.A."/>
            <person name="Feau N."/>
            <person name="Henrissat B."/>
            <person name="Schoch C.L."/>
            <person name="Horwitz B.A."/>
            <person name="Barry K.W."/>
            <person name="Condon B.J."/>
            <person name="Copeland A.C."/>
            <person name="Dhillon B."/>
            <person name="Glaser F."/>
            <person name="Hesse C.N."/>
            <person name="Kosti I."/>
            <person name="LaButti K."/>
            <person name="Lindquist E.A."/>
            <person name="Lucas S."/>
            <person name="Salamov A.A."/>
            <person name="Bradshaw R.E."/>
            <person name="Ciuffetti L."/>
            <person name="Hamelin R.C."/>
            <person name="Kema G.H.J."/>
            <person name="Lawrence C."/>
            <person name="Scott J.A."/>
            <person name="Spatafora J.W."/>
            <person name="Turgeon B.G."/>
            <person name="de Wit P.J.G.M."/>
            <person name="Zhong S."/>
            <person name="Goodwin S.B."/>
            <person name="Grigoriev I.V."/>
        </authorList>
    </citation>
    <scope>NUCLEOTIDE SEQUENCE [LARGE SCALE GENOMIC DNA]</scope>
    <source>
        <strain evidence="2 3">SO2202</strain>
    </source>
</reference>
<dbReference type="GeneID" id="27898605"/>
<feature type="compositionally biased region" description="Low complexity" evidence="1">
    <location>
        <begin position="36"/>
        <end position="56"/>
    </location>
</feature>
<organism evidence="2 3">
    <name type="scientific">Sphaerulina musiva (strain SO2202)</name>
    <name type="common">Poplar stem canker fungus</name>
    <name type="synonym">Septoria musiva</name>
    <dbReference type="NCBI Taxonomy" id="692275"/>
    <lineage>
        <taxon>Eukaryota</taxon>
        <taxon>Fungi</taxon>
        <taxon>Dikarya</taxon>
        <taxon>Ascomycota</taxon>
        <taxon>Pezizomycotina</taxon>
        <taxon>Dothideomycetes</taxon>
        <taxon>Dothideomycetidae</taxon>
        <taxon>Mycosphaerellales</taxon>
        <taxon>Mycosphaerellaceae</taxon>
        <taxon>Sphaerulina</taxon>
    </lineage>
</organism>
<protein>
    <submittedName>
        <fullName evidence="2">Uncharacterized protein</fullName>
    </submittedName>
</protein>
<sequence>MRQVEETAPADEDNKQDAIQGSPGTRWGAPTTQGVQEQWQQWWQQWQRKQPKQQQWLRPASRFGANARARTKQWLDVAIPGGGQIGRGLEDSIKENVPSSRPPIMSMSMSTVLHRWRPWSISNAFTSKSTD</sequence>
<keyword evidence="3" id="KW-1185">Reference proteome</keyword>
<accession>N1QDX7</accession>
<name>N1QDX7_SPHMS</name>
<dbReference type="HOGENOM" id="CLU_1928921_0_0_1"/>
<dbReference type="EMBL" id="KB456267">
    <property type="protein sequence ID" value="EMF10410.1"/>
    <property type="molecule type" value="Genomic_DNA"/>
</dbReference>
<evidence type="ECO:0000313" key="3">
    <source>
        <dbReference type="Proteomes" id="UP000016931"/>
    </source>
</evidence>
<feature type="region of interest" description="Disordered" evidence="1">
    <location>
        <begin position="1"/>
        <end position="57"/>
    </location>
</feature>
<feature type="region of interest" description="Disordered" evidence="1">
    <location>
        <begin position="81"/>
        <end position="104"/>
    </location>
</feature>
<dbReference type="AlphaFoldDB" id="N1QDX7"/>
<gene>
    <name evidence="2" type="ORF">SEPMUDRAFT_118960</name>
</gene>
<proteinExistence type="predicted"/>
<dbReference type="Proteomes" id="UP000016931">
    <property type="component" value="Unassembled WGS sequence"/>
</dbReference>